<feature type="compositionally biased region" description="Low complexity" evidence="1">
    <location>
        <begin position="594"/>
        <end position="614"/>
    </location>
</feature>
<keyword evidence="4" id="KW-1185">Reference proteome</keyword>
<keyword evidence="2" id="KW-1133">Transmembrane helix</keyword>
<evidence type="ECO:0000313" key="4">
    <source>
        <dbReference type="Proteomes" id="UP000674318"/>
    </source>
</evidence>
<feature type="compositionally biased region" description="Polar residues" evidence="1">
    <location>
        <begin position="618"/>
        <end position="627"/>
    </location>
</feature>
<feature type="compositionally biased region" description="Polar residues" evidence="1">
    <location>
        <begin position="571"/>
        <end position="581"/>
    </location>
</feature>
<feature type="transmembrane region" description="Helical" evidence="2">
    <location>
        <begin position="87"/>
        <end position="110"/>
    </location>
</feature>
<feature type="transmembrane region" description="Helical" evidence="2">
    <location>
        <begin position="237"/>
        <end position="260"/>
    </location>
</feature>
<dbReference type="EMBL" id="JAFJZO010000036">
    <property type="protein sequence ID" value="KAG5490756.1"/>
    <property type="molecule type" value="Genomic_DNA"/>
</dbReference>
<feature type="transmembrane region" description="Helical" evidence="2">
    <location>
        <begin position="164"/>
        <end position="183"/>
    </location>
</feature>
<dbReference type="AlphaFoldDB" id="A0A836HCG1"/>
<sequence>MCKDEILPARNWRLYHLLDLVRPTTARQVKWNFRKVTLRHHYFQAYLVLYNRSRKYLYDSIGEDAYGFIASGTWGPFVPVLGAVGSVILYSLVLMIEVVLLGCFFVLLAMHDAAYMSLSLEMITLPLMIFVSIMVAITAMAVVVNLTSLRTYREGMSNVDRLSPAGNFLASVCYLCITFVMVFQIRDDPASGMGFYMQYMSMPILGDVLYYATSLIWRWPRRLRLQMEVGNTPPSPLIYKGIFAMGFLHMLCGVAQWVLIGLKLDGRLNRSWFTIFVPFCVRTGLRIAEAYLRSLMKRTIGVHSAMGVAFDTVGSFFSNGMLLFSLYLVAVRIERGRQAISLAWALIPVFSTLGWLLFGLIVTMILLLLLYSRSSRAERLLNSRWTPPQDNNAAKILGGTDTSDSAPAPFLKTSQRDWYDVDAAATPASAFASARNDRNEYEDYIEEEEEPAFPGESLRLSQMPYGRSESDVDKENYSDTTPTSRQGGAGGYEAARHRSTKRRGHDPVASASHSVSARDVSGSASLRASRRFQAPLESDMTGSGTSYDDYTEATTHLNRTSLASLTEDVRGSSSYTYTGASMYSDEETEYTGESESASHTRSSSFASSGPYSAPLSPTPTRGSENKS</sequence>
<evidence type="ECO:0000256" key="1">
    <source>
        <dbReference type="SAM" id="MobiDB-lite"/>
    </source>
</evidence>
<comment type="caution">
    <text evidence="3">The sequence shown here is derived from an EMBL/GenBank/DDBJ whole genome shotgun (WGS) entry which is preliminary data.</text>
</comment>
<evidence type="ECO:0000313" key="3">
    <source>
        <dbReference type="EMBL" id="KAG5490756.1"/>
    </source>
</evidence>
<keyword evidence="2" id="KW-0472">Membrane</keyword>
<proteinExistence type="predicted"/>
<feature type="transmembrane region" description="Helical" evidence="2">
    <location>
        <begin position="342"/>
        <end position="371"/>
    </location>
</feature>
<keyword evidence="2" id="KW-0812">Transmembrane</keyword>
<name>A0A836HCG1_9TRYP</name>
<protein>
    <submittedName>
        <fullName evidence="3">Uncharacterized protein</fullName>
    </submittedName>
</protein>
<evidence type="ECO:0000256" key="2">
    <source>
        <dbReference type="SAM" id="Phobius"/>
    </source>
</evidence>
<accession>A0A836HCG1</accession>
<organism evidence="3 4">
    <name type="scientific">Porcisia hertigi</name>
    <dbReference type="NCBI Taxonomy" id="2761500"/>
    <lineage>
        <taxon>Eukaryota</taxon>
        <taxon>Discoba</taxon>
        <taxon>Euglenozoa</taxon>
        <taxon>Kinetoplastea</taxon>
        <taxon>Metakinetoplastina</taxon>
        <taxon>Trypanosomatida</taxon>
        <taxon>Trypanosomatidae</taxon>
        <taxon>Leishmaniinae</taxon>
        <taxon>Porcisia</taxon>
    </lineage>
</organism>
<feature type="compositionally biased region" description="Basic and acidic residues" evidence="1">
    <location>
        <begin position="468"/>
        <end position="477"/>
    </location>
</feature>
<dbReference type="RefSeq" id="XP_067753084.1">
    <property type="nucleotide sequence ID" value="XM_067896927.1"/>
</dbReference>
<feature type="transmembrane region" description="Helical" evidence="2">
    <location>
        <begin position="312"/>
        <end position="330"/>
    </location>
</feature>
<reference evidence="3 4" key="1">
    <citation type="submission" date="2021-02" db="EMBL/GenBank/DDBJ databases">
        <title>Porcisia hertigi Genome sequencing and assembly.</title>
        <authorList>
            <person name="Almutairi H."/>
            <person name="Gatherer D."/>
        </authorList>
    </citation>
    <scope>NUCLEOTIDE SEQUENCE [LARGE SCALE GENOMIC DNA]</scope>
    <source>
        <strain evidence="3 4">C119</strain>
    </source>
</reference>
<dbReference type="KEGG" id="phet:94287004"/>
<feature type="transmembrane region" description="Helical" evidence="2">
    <location>
        <begin position="195"/>
        <end position="217"/>
    </location>
</feature>
<feature type="transmembrane region" description="Helical" evidence="2">
    <location>
        <begin position="122"/>
        <end position="144"/>
    </location>
</feature>
<dbReference type="OrthoDB" id="264469at2759"/>
<dbReference type="Proteomes" id="UP000674318">
    <property type="component" value="Unassembled WGS sequence"/>
</dbReference>
<feature type="region of interest" description="Disordered" evidence="1">
    <location>
        <begin position="466"/>
        <end position="548"/>
    </location>
</feature>
<gene>
    <name evidence="3" type="ORF">JKF63_00878</name>
</gene>
<dbReference type="GeneID" id="94287004"/>
<feature type="region of interest" description="Disordered" evidence="1">
    <location>
        <begin position="567"/>
        <end position="627"/>
    </location>
</feature>